<organism evidence="4 5">
    <name type="scientific">Paenibacillus montaniterrae</name>
    <dbReference type="NCBI Taxonomy" id="429341"/>
    <lineage>
        <taxon>Bacteria</taxon>
        <taxon>Bacillati</taxon>
        <taxon>Bacillota</taxon>
        <taxon>Bacilli</taxon>
        <taxon>Bacillales</taxon>
        <taxon>Paenibacillaceae</taxon>
        <taxon>Paenibacillus</taxon>
    </lineage>
</organism>
<dbReference type="InterPro" id="IPR050248">
    <property type="entry name" value="Polysacc_deacetylase_ArnD"/>
</dbReference>
<evidence type="ECO:0000256" key="2">
    <source>
        <dbReference type="ARBA" id="ARBA00022801"/>
    </source>
</evidence>
<keyword evidence="2" id="KW-0378">Hydrolase</keyword>
<dbReference type="Gene3D" id="3.20.20.370">
    <property type="entry name" value="Glycoside hydrolase/deacetylase"/>
    <property type="match status" value="1"/>
</dbReference>
<keyword evidence="1" id="KW-0479">Metal-binding</keyword>
<evidence type="ECO:0000313" key="5">
    <source>
        <dbReference type="Proteomes" id="UP000683139"/>
    </source>
</evidence>
<dbReference type="GO" id="GO:0016810">
    <property type="term" value="F:hydrolase activity, acting on carbon-nitrogen (but not peptide) bonds"/>
    <property type="evidence" value="ECO:0007669"/>
    <property type="project" value="InterPro"/>
</dbReference>
<dbReference type="Proteomes" id="UP000683139">
    <property type="component" value="Unassembled WGS sequence"/>
</dbReference>
<dbReference type="InterPro" id="IPR011330">
    <property type="entry name" value="Glyco_hydro/deAcase_b/a-brl"/>
</dbReference>
<dbReference type="GO" id="GO:0046872">
    <property type="term" value="F:metal ion binding"/>
    <property type="evidence" value="ECO:0007669"/>
    <property type="project" value="UniProtKB-KW"/>
</dbReference>
<dbReference type="EMBL" id="BOSE01000001">
    <property type="protein sequence ID" value="GIP14415.1"/>
    <property type="molecule type" value="Genomic_DNA"/>
</dbReference>
<evidence type="ECO:0000259" key="3">
    <source>
        <dbReference type="PROSITE" id="PS51677"/>
    </source>
</evidence>
<dbReference type="CDD" id="cd10917">
    <property type="entry name" value="CE4_NodB_like_6s_7s"/>
    <property type="match status" value="1"/>
</dbReference>
<dbReference type="GO" id="GO:0016020">
    <property type="term" value="C:membrane"/>
    <property type="evidence" value="ECO:0007669"/>
    <property type="project" value="TreeGrafter"/>
</dbReference>
<dbReference type="InterPro" id="IPR002509">
    <property type="entry name" value="NODB_dom"/>
</dbReference>
<proteinExistence type="predicted"/>
<accession>A0A919YJ58</accession>
<dbReference type="PANTHER" id="PTHR10587:SF133">
    <property type="entry name" value="CHITIN DEACETYLASE 1-RELATED"/>
    <property type="match status" value="1"/>
</dbReference>
<sequence>MLKHLGKCLLLFISFTLSNPGEVLESYNEVHDRKYYEQRGDILWEVPIHKKMIALTFDDGPHPKITPQILDLLNQYEAKATFFVVGNRIDKNTDIILREINEGHEIGNHTFSHAMFNRNVSKQKISSEIEMTARKLQEAAHVSGGWFRPPGGYYNDRVVAAAKEQGYKVVMWSWHQDTEDWKRPGVKKIAQKVINNARNGDIVLMHDFVHNSNQTIEALKIILPELAAQGYQFVTISQLLEAKHIEEMMNEMK</sequence>
<name>A0A919YJ58_9BACL</name>
<dbReference type="PROSITE" id="PS51677">
    <property type="entry name" value="NODB"/>
    <property type="match status" value="1"/>
</dbReference>
<dbReference type="PANTHER" id="PTHR10587">
    <property type="entry name" value="GLYCOSYL TRANSFERASE-RELATED"/>
    <property type="match status" value="1"/>
</dbReference>
<evidence type="ECO:0000313" key="4">
    <source>
        <dbReference type="EMBL" id="GIP14415.1"/>
    </source>
</evidence>
<keyword evidence="5" id="KW-1185">Reference proteome</keyword>
<gene>
    <name evidence="4" type="ORF">J40TS1_00570</name>
</gene>
<dbReference type="AlphaFoldDB" id="A0A919YJ58"/>
<dbReference type="SUPFAM" id="SSF88713">
    <property type="entry name" value="Glycoside hydrolase/deacetylase"/>
    <property type="match status" value="1"/>
</dbReference>
<evidence type="ECO:0000256" key="1">
    <source>
        <dbReference type="ARBA" id="ARBA00022723"/>
    </source>
</evidence>
<protein>
    <submittedName>
        <fullName evidence="4">Polysaccharide deacetylase family sporulation protein PdaB</fullName>
    </submittedName>
</protein>
<feature type="domain" description="NodB homology" evidence="3">
    <location>
        <begin position="51"/>
        <end position="234"/>
    </location>
</feature>
<dbReference type="GO" id="GO:0005975">
    <property type="term" value="P:carbohydrate metabolic process"/>
    <property type="evidence" value="ECO:0007669"/>
    <property type="project" value="InterPro"/>
</dbReference>
<dbReference type="Pfam" id="PF01522">
    <property type="entry name" value="Polysacc_deac_1"/>
    <property type="match status" value="1"/>
</dbReference>
<comment type="caution">
    <text evidence="4">The sequence shown here is derived from an EMBL/GenBank/DDBJ whole genome shotgun (WGS) entry which is preliminary data.</text>
</comment>
<reference evidence="4" key="1">
    <citation type="submission" date="2021-03" db="EMBL/GenBank/DDBJ databases">
        <title>Antimicrobial resistance genes in bacteria isolated from Japanese honey, and their potential for conferring macrolide and lincosamide resistance in the American foulbrood pathogen Paenibacillus larvae.</title>
        <authorList>
            <person name="Okamoto M."/>
            <person name="Kumagai M."/>
            <person name="Kanamori H."/>
            <person name="Takamatsu D."/>
        </authorList>
    </citation>
    <scope>NUCLEOTIDE SEQUENCE</scope>
    <source>
        <strain evidence="4">J40TS1</strain>
    </source>
</reference>